<evidence type="ECO:0000313" key="1">
    <source>
        <dbReference type="EMBL" id="QCD96291.1"/>
    </source>
</evidence>
<organism evidence="1 2">
    <name type="scientific">Vigna unguiculata</name>
    <name type="common">Cowpea</name>
    <dbReference type="NCBI Taxonomy" id="3917"/>
    <lineage>
        <taxon>Eukaryota</taxon>
        <taxon>Viridiplantae</taxon>
        <taxon>Streptophyta</taxon>
        <taxon>Embryophyta</taxon>
        <taxon>Tracheophyta</taxon>
        <taxon>Spermatophyta</taxon>
        <taxon>Magnoliopsida</taxon>
        <taxon>eudicotyledons</taxon>
        <taxon>Gunneridae</taxon>
        <taxon>Pentapetalae</taxon>
        <taxon>rosids</taxon>
        <taxon>fabids</taxon>
        <taxon>Fabales</taxon>
        <taxon>Fabaceae</taxon>
        <taxon>Papilionoideae</taxon>
        <taxon>50 kb inversion clade</taxon>
        <taxon>NPAAA clade</taxon>
        <taxon>indigoferoid/millettioid clade</taxon>
        <taxon>Phaseoleae</taxon>
        <taxon>Vigna</taxon>
    </lineage>
</organism>
<dbReference type="Proteomes" id="UP000501690">
    <property type="component" value="Linkage Group LG6"/>
</dbReference>
<dbReference type="EMBL" id="CP039350">
    <property type="protein sequence ID" value="QCD96291.1"/>
    <property type="molecule type" value="Genomic_DNA"/>
</dbReference>
<accession>A0A4D6M7B5</accession>
<protein>
    <submittedName>
        <fullName evidence="1">Uncharacterized protein</fullName>
    </submittedName>
</protein>
<dbReference type="AlphaFoldDB" id="A0A4D6M7B5"/>
<evidence type="ECO:0000313" key="2">
    <source>
        <dbReference type="Proteomes" id="UP000501690"/>
    </source>
</evidence>
<proteinExistence type="predicted"/>
<reference evidence="1 2" key="1">
    <citation type="submission" date="2019-04" db="EMBL/GenBank/DDBJ databases">
        <title>An improved genome assembly and genetic linkage map for asparagus bean, Vigna unguiculata ssp. sesquipedialis.</title>
        <authorList>
            <person name="Xia Q."/>
            <person name="Zhang R."/>
            <person name="Dong Y."/>
        </authorList>
    </citation>
    <scope>NUCLEOTIDE SEQUENCE [LARGE SCALE GENOMIC DNA]</scope>
    <source>
        <tissue evidence="1">Leaf</tissue>
    </source>
</reference>
<sequence length="294" mass="32189">MAALPLCVTSATAPPLGRPRVSPATSPTSFLSSSCMSHWVLEFTPPCFTVAPSTAIGAAVTQPFEVRFVDDIVVGNLVSSLWRKIVKMMVKGMKGEGRWCNHGLWCFSRNPEDEAAPPHYATTPRCHIVNTSHHRRRRRREPDSPKLLPSRFFYHAHAEPGSSPSLSSMAALPLCVTSATAPPLGRPRVSPATSPTSFLSSSCMSHWVLEFTPPCFTVAPSTAIGAAVTQPFEVRFVDDIVVGNLVSSLWRKIVKMMVKGMKGEGRWYEYVMLVLCRFKMKVIIEGLGGGESVE</sequence>
<name>A0A4D6M7B5_VIGUN</name>
<gene>
    <name evidence="1" type="ORF">DEO72_LG6g993</name>
</gene>
<keyword evidence="2" id="KW-1185">Reference proteome</keyword>